<dbReference type="Pfam" id="PF00126">
    <property type="entry name" value="HTH_1"/>
    <property type="match status" value="1"/>
</dbReference>
<dbReference type="InterPro" id="IPR058163">
    <property type="entry name" value="LysR-type_TF_proteobact-type"/>
</dbReference>
<dbReference type="Pfam" id="PF03466">
    <property type="entry name" value="LysR_substrate"/>
    <property type="match status" value="1"/>
</dbReference>
<evidence type="ECO:0000256" key="4">
    <source>
        <dbReference type="ARBA" id="ARBA00023163"/>
    </source>
</evidence>
<evidence type="ECO:0000259" key="5">
    <source>
        <dbReference type="PROSITE" id="PS50931"/>
    </source>
</evidence>
<dbReference type="Proteomes" id="UP001209803">
    <property type="component" value="Chromosome"/>
</dbReference>
<dbReference type="InterPro" id="IPR005119">
    <property type="entry name" value="LysR_subst-bd"/>
</dbReference>
<dbReference type="InterPro" id="IPR000847">
    <property type="entry name" value="LysR_HTH_N"/>
</dbReference>
<dbReference type="RefSeq" id="WP_265683320.1">
    <property type="nucleotide sequence ID" value="NZ_CP120863.1"/>
</dbReference>
<keyword evidence="2" id="KW-0805">Transcription regulation</keyword>
<dbReference type="PANTHER" id="PTHR30537:SF26">
    <property type="entry name" value="GLYCINE CLEAVAGE SYSTEM TRANSCRIPTIONAL ACTIVATOR"/>
    <property type="match status" value="1"/>
</dbReference>
<evidence type="ECO:0000256" key="3">
    <source>
        <dbReference type="ARBA" id="ARBA00023125"/>
    </source>
</evidence>
<evidence type="ECO:0000256" key="2">
    <source>
        <dbReference type="ARBA" id="ARBA00023015"/>
    </source>
</evidence>
<evidence type="ECO:0000256" key="1">
    <source>
        <dbReference type="ARBA" id="ARBA00009437"/>
    </source>
</evidence>
<name>A0ABY8FES7_9HYPH</name>
<dbReference type="InterPro" id="IPR036388">
    <property type="entry name" value="WH-like_DNA-bd_sf"/>
</dbReference>
<dbReference type="InterPro" id="IPR036390">
    <property type="entry name" value="WH_DNA-bd_sf"/>
</dbReference>
<accession>A0ABY8FES7</accession>
<dbReference type="CDD" id="cd08432">
    <property type="entry name" value="PBP2_GcdR_TrpI_HvrB_AmpR_like"/>
    <property type="match status" value="1"/>
</dbReference>
<keyword evidence="4" id="KW-0804">Transcription</keyword>
<reference evidence="6 7" key="1">
    <citation type="submission" date="2023-03" db="EMBL/GenBank/DDBJ databases">
        <title>Roseibium porphyridii sp. nov. and Roseibium rhodosorbium sp. nov. isolated from marine algae, Porphyridium cruentum and Rhodosorus marinus, respectively.</title>
        <authorList>
            <person name="Lee M.W."/>
            <person name="Choi B.J."/>
            <person name="Lee J.K."/>
            <person name="Choi D.G."/>
            <person name="Baek J.H."/>
            <person name="Bayburt H."/>
            <person name="Kim J.M."/>
            <person name="Han D.M."/>
            <person name="Kim K.H."/>
            <person name="Jeon C.O."/>
        </authorList>
    </citation>
    <scope>NUCLEOTIDE SEQUENCE [LARGE SCALE GENOMIC DNA]</scope>
    <source>
        <strain evidence="6 7">KMA01</strain>
    </source>
</reference>
<evidence type="ECO:0000313" key="6">
    <source>
        <dbReference type="EMBL" id="WFE91098.1"/>
    </source>
</evidence>
<comment type="similarity">
    <text evidence="1">Belongs to the LysR transcriptional regulatory family.</text>
</comment>
<dbReference type="Gene3D" id="1.10.10.10">
    <property type="entry name" value="Winged helix-like DNA-binding domain superfamily/Winged helix DNA-binding domain"/>
    <property type="match status" value="1"/>
</dbReference>
<dbReference type="Gene3D" id="3.40.190.10">
    <property type="entry name" value="Periplasmic binding protein-like II"/>
    <property type="match status" value="2"/>
</dbReference>
<organism evidence="6 7">
    <name type="scientific">Roseibium porphyridii</name>
    <dbReference type="NCBI Taxonomy" id="2866279"/>
    <lineage>
        <taxon>Bacteria</taxon>
        <taxon>Pseudomonadati</taxon>
        <taxon>Pseudomonadota</taxon>
        <taxon>Alphaproteobacteria</taxon>
        <taxon>Hyphomicrobiales</taxon>
        <taxon>Stappiaceae</taxon>
        <taxon>Roseibium</taxon>
    </lineage>
</organism>
<proteinExistence type="inferred from homology"/>
<dbReference type="PRINTS" id="PR00039">
    <property type="entry name" value="HTHLYSR"/>
</dbReference>
<sequence length="300" mass="32155">MLSQLPNLNGLKAFEATGRHLNFRAAAQELGVTQGAVAQQVRALEAGLGVMLFERHSKGLSFTSAGRSFHGRISEAFALMRGAMEDLRPGSARVIISVPPSFAAKWLIPNLPDLSAAHPDIDLRVMATDKVSSFRTDGIDLAVRLGSPPFGASLQEHLLFSNDILAVAAPSLVRDCELPLSVSELAALPRLHDDHDLWPLILRECDTGSGEGARGMRFNQTALALDAAIAGQGVALSSGFLVSRDLESGRLAVVARTHLDSSSALYLLHRKGVQRSSAVLRVVHWLRDMAGKSSPLEPHP</sequence>
<feature type="domain" description="HTH lysR-type" evidence="5">
    <location>
        <begin position="6"/>
        <end position="63"/>
    </location>
</feature>
<dbReference type="SUPFAM" id="SSF46785">
    <property type="entry name" value="Winged helix' DNA-binding domain"/>
    <property type="match status" value="1"/>
</dbReference>
<gene>
    <name evidence="6" type="ORF">K1718_07015</name>
</gene>
<keyword evidence="3" id="KW-0238">DNA-binding</keyword>
<dbReference type="SUPFAM" id="SSF53850">
    <property type="entry name" value="Periplasmic binding protein-like II"/>
    <property type="match status" value="1"/>
</dbReference>
<evidence type="ECO:0000313" key="7">
    <source>
        <dbReference type="Proteomes" id="UP001209803"/>
    </source>
</evidence>
<keyword evidence="7" id="KW-1185">Reference proteome</keyword>
<dbReference type="EMBL" id="CP120863">
    <property type="protein sequence ID" value="WFE91098.1"/>
    <property type="molecule type" value="Genomic_DNA"/>
</dbReference>
<dbReference type="PROSITE" id="PS50931">
    <property type="entry name" value="HTH_LYSR"/>
    <property type="match status" value="1"/>
</dbReference>
<protein>
    <submittedName>
        <fullName evidence="6">LysR substrate-binding domain-containing protein</fullName>
    </submittedName>
</protein>
<dbReference type="PANTHER" id="PTHR30537">
    <property type="entry name" value="HTH-TYPE TRANSCRIPTIONAL REGULATOR"/>
    <property type="match status" value="1"/>
</dbReference>